<feature type="domain" description="OmpA-like" evidence="6">
    <location>
        <begin position="166"/>
        <end position="284"/>
    </location>
</feature>
<dbReference type="PANTHER" id="PTHR30329">
    <property type="entry name" value="STATOR ELEMENT OF FLAGELLAR MOTOR COMPLEX"/>
    <property type="match status" value="1"/>
</dbReference>
<keyword evidence="5" id="KW-0732">Signal</keyword>
<accession>A0ABS5XBI8</accession>
<organism evidence="7 8">
    <name type="scientific">Metapseudomonas boanensis</name>
    <dbReference type="NCBI Taxonomy" id="2822138"/>
    <lineage>
        <taxon>Bacteria</taxon>
        <taxon>Pseudomonadati</taxon>
        <taxon>Pseudomonadota</taxon>
        <taxon>Gammaproteobacteria</taxon>
        <taxon>Pseudomonadales</taxon>
        <taxon>Pseudomonadaceae</taxon>
        <taxon>Metapseudomonas</taxon>
    </lineage>
</organism>
<evidence type="ECO:0000256" key="3">
    <source>
        <dbReference type="PROSITE-ProRule" id="PRU00473"/>
    </source>
</evidence>
<dbReference type="CDD" id="cd07185">
    <property type="entry name" value="OmpA_C-like"/>
    <property type="match status" value="1"/>
</dbReference>
<feature type="chain" id="PRO_5046229207" evidence="5">
    <location>
        <begin position="20"/>
        <end position="327"/>
    </location>
</feature>
<dbReference type="InterPro" id="IPR006665">
    <property type="entry name" value="OmpA-like"/>
</dbReference>
<reference evidence="7 8" key="1">
    <citation type="submission" date="2021-04" db="EMBL/GenBank/DDBJ databases">
        <title>Pseudomonas boanensis sp. nov., a bacterium isolated from river water used for household purposes in Boane District, Mozambique.</title>
        <authorList>
            <person name="Nicklasson M."/>
            <person name="Martin-Rodriguez A.J."/>
            <person name="Thorell K."/>
            <person name="Neves L."/>
            <person name="Mussagy A."/>
            <person name="Rydberg H.A."/>
            <person name="Hernroth B."/>
            <person name="Svensson-Stadler L."/>
            <person name="Sjoling A."/>
        </authorList>
    </citation>
    <scope>NUCLEOTIDE SEQUENCE [LARGE SCALE GENOMIC DNA]</scope>
    <source>
        <strain evidence="7 8">DB1</strain>
    </source>
</reference>
<dbReference type="InterPro" id="IPR050330">
    <property type="entry name" value="Bact_OuterMem_StrucFunc"/>
</dbReference>
<evidence type="ECO:0000313" key="8">
    <source>
        <dbReference type="Proteomes" id="UP001519667"/>
    </source>
</evidence>
<dbReference type="InterPro" id="IPR006664">
    <property type="entry name" value="OMP_bac"/>
</dbReference>
<sequence length="327" mass="35084">MRQRYLVLLSLLASLPAMAITFQTRLEKVEWKVEGDKFECRLSQPIADFGAGEFVRRAGEQATFRLKARERWLGVGSATLLAAAAPWQPGRGDINLGVVSVGSGEVPFNSSQQQAGRLLTGLLDGRSPVVRHRTLQGGESVEVRLLPVKFKQAYQEYLACTAKLLPVNYDQIKRAQIGFPGGGVDLDAMGQAKLEIIVDFIKADPSVNHIEVDGHSDNSGNRLTNRDLSRRRAQAVSDYLKANGIPGDQIVMRFHGERYPLASNSSTGNRAKNRRVTIQLSRVEVPAQAPAAATEALPAQPAVPATDAAAVRAGAAPTTVPTAGAGG</sequence>
<keyword evidence="8" id="KW-1185">Reference proteome</keyword>
<evidence type="ECO:0000256" key="4">
    <source>
        <dbReference type="SAM" id="MobiDB-lite"/>
    </source>
</evidence>
<dbReference type="Gene3D" id="2.60.40.2540">
    <property type="match status" value="1"/>
</dbReference>
<dbReference type="PRINTS" id="PR01021">
    <property type="entry name" value="OMPADOMAIN"/>
</dbReference>
<dbReference type="InterPro" id="IPR041544">
    <property type="entry name" value="MotY_N"/>
</dbReference>
<dbReference type="Pfam" id="PF00691">
    <property type="entry name" value="OmpA"/>
    <property type="match status" value="1"/>
</dbReference>
<evidence type="ECO:0000256" key="2">
    <source>
        <dbReference type="ARBA" id="ARBA00023136"/>
    </source>
</evidence>
<evidence type="ECO:0000313" key="7">
    <source>
        <dbReference type="EMBL" id="MBT8764603.1"/>
    </source>
</evidence>
<dbReference type="SUPFAM" id="SSF103088">
    <property type="entry name" value="OmpA-like"/>
    <property type="match status" value="1"/>
</dbReference>
<evidence type="ECO:0000259" key="6">
    <source>
        <dbReference type="PROSITE" id="PS51123"/>
    </source>
</evidence>
<name>A0ABS5XBI8_9GAMM</name>
<dbReference type="RefSeq" id="WP_215368563.1">
    <property type="nucleotide sequence ID" value="NZ_JAGTIS010000001.1"/>
</dbReference>
<evidence type="ECO:0000256" key="5">
    <source>
        <dbReference type="SAM" id="SignalP"/>
    </source>
</evidence>
<evidence type="ECO:0000256" key="1">
    <source>
        <dbReference type="ARBA" id="ARBA00004442"/>
    </source>
</evidence>
<comment type="subcellular location">
    <subcellularLocation>
        <location evidence="1">Cell outer membrane</location>
    </subcellularLocation>
</comment>
<feature type="region of interest" description="Disordered" evidence="4">
    <location>
        <begin position="292"/>
        <end position="327"/>
    </location>
</feature>
<dbReference type="Pfam" id="PF18393">
    <property type="entry name" value="MotY_N"/>
    <property type="match status" value="1"/>
</dbReference>
<keyword evidence="2 3" id="KW-0472">Membrane</keyword>
<dbReference type="PANTHER" id="PTHR30329:SF17">
    <property type="entry name" value="LIPOPROTEIN YFIB-RELATED"/>
    <property type="match status" value="1"/>
</dbReference>
<dbReference type="InterPro" id="IPR036737">
    <property type="entry name" value="OmpA-like_sf"/>
</dbReference>
<dbReference type="EMBL" id="JAGTIS010000001">
    <property type="protein sequence ID" value="MBT8764603.1"/>
    <property type="molecule type" value="Genomic_DNA"/>
</dbReference>
<dbReference type="Proteomes" id="UP001519667">
    <property type="component" value="Unassembled WGS sequence"/>
</dbReference>
<protein>
    <submittedName>
        <fullName evidence="7">OmpA family protein</fullName>
    </submittedName>
</protein>
<dbReference type="PRINTS" id="PR01023">
    <property type="entry name" value="NAFLGMOTY"/>
</dbReference>
<dbReference type="PROSITE" id="PS51123">
    <property type="entry name" value="OMPA_2"/>
    <property type="match status" value="1"/>
</dbReference>
<gene>
    <name evidence="7" type="ORF">J7302_00315</name>
</gene>
<feature type="signal peptide" evidence="5">
    <location>
        <begin position="1"/>
        <end position="19"/>
    </location>
</feature>
<proteinExistence type="predicted"/>
<comment type="caution">
    <text evidence="7">The sequence shown here is derived from an EMBL/GenBank/DDBJ whole genome shotgun (WGS) entry which is preliminary data.</text>
</comment>
<dbReference type="Gene3D" id="3.30.1330.60">
    <property type="entry name" value="OmpA-like domain"/>
    <property type="match status" value="1"/>
</dbReference>